<organism evidence="1 2">
    <name type="scientific">Eiseniibacteriota bacterium</name>
    <dbReference type="NCBI Taxonomy" id="2212470"/>
    <lineage>
        <taxon>Bacteria</taxon>
        <taxon>Candidatus Eiseniibacteriota</taxon>
    </lineage>
</organism>
<comment type="caution">
    <text evidence="1">The sequence shown here is derived from an EMBL/GenBank/DDBJ whole genome shotgun (WGS) entry which is preliminary data.</text>
</comment>
<name>A0A956LYL1_UNCEI</name>
<reference evidence="1" key="2">
    <citation type="journal article" date="2021" name="Microbiome">
        <title>Successional dynamics and alternative stable states in a saline activated sludge microbial community over 9 years.</title>
        <authorList>
            <person name="Wang Y."/>
            <person name="Ye J."/>
            <person name="Ju F."/>
            <person name="Liu L."/>
            <person name="Boyd J.A."/>
            <person name="Deng Y."/>
            <person name="Parks D.H."/>
            <person name="Jiang X."/>
            <person name="Yin X."/>
            <person name="Woodcroft B.J."/>
            <person name="Tyson G.W."/>
            <person name="Hugenholtz P."/>
            <person name="Polz M.F."/>
            <person name="Zhang T."/>
        </authorList>
    </citation>
    <scope>NUCLEOTIDE SEQUENCE</scope>
    <source>
        <strain evidence="1">HKST-UBA01</strain>
    </source>
</reference>
<evidence type="ECO:0000313" key="2">
    <source>
        <dbReference type="Proteomes" id="UP000697710"/>
    </source>
</evidence>
<dbReference type="Proteomes" id="UP000697710">
    <property type="component" value="Unassembled WGS sequence"/>
</dbReference>
<accession>A0A956LYL1</accession>
<evidence type="ECO:0000313" key="1">
    <source>
        <dbReference type="EMBL" id="MCA9728160.1"/>
    </source>
</evidence>
<protein>
    <submittedName>
        <fullName evidence="1">Uncharacterized protein</fullName>
    </submittedName>
</protein>
<reference evidence="1" key="1">
    <citation type="submission" date="2020-04" db="EMBL/GenBank/DDBJ databases">
        <authorList>
            <person name="Zhang T."/>
        </authorList>
    </citation>
    <scope>NUCLEOTIDE SEQUENCE</scope>
    <source>
        <strain evidence="1">HKST-UBA01</strain>
    </source>
</reference>
<dbReference type="EMBL" id="JAGQHR010000313">
    <property type="protein sequence ID" value="MCA9728160.1"/>
    <property type="molecule type" value="Genomic_DNA"/>
</dbReference>
<gene>
    <name evidence="1" type="ORF">KC729_10785</name>
</gene>
<proteinExistence type="predicted"/>
<dbReference type="AlphaFoldDB" id="A0A956LYL1"/>
<sequence>MKEAARTLLEGIVDYAGLFPPAELELAPALENYLAYRRGSASWMLGRFVCPVGRLDALGRALQGETSAQPVRVSAIPRPLGSMEDLGTQFHSDLIQMHGLYERTMGRAVVECVELRLPAMAGSSLESARAAVDAIALQVVETGTHAEGTGRPLLELYVELALGSALGDAIGFVVEALAGRPGMGFKLRCGGLTPDSVPDSSVVVHALTACRDHGVPFKATAGLHHPIRHRDSSMEVLMHGFLNVFGGGLLAHEAHLDSVLLHEMIEGQDAADFEIDDAGFHWRGHTVSPSRIRTMRRWVTSFGSCSFDEPVEDLRALGWI</sequence>